<proteinExistence type="inferred from homology"/>
<evidence type="ECO:0000256" key="1">
    <source>
        <dbReference type="ARBA" id="ARBA00001974"/>
    </source>
</evidence>
<dbReference type="InterPro" id="IPR009075">
    <property type="entry name" value="AcylCo_DH/oxidase_C"/>
</dbReference>
<reference evidence="8 9" key="1">
    <citation type="submission" date="2020-08" db="EMBL/GenBank/DDBJ databases">
        <title>Bridging the membrane lipid divide: bacteria of the FCB group superphylum have the potential to synthesize archaeal ether lipids.</title>
        <authorList>
            <person name="Villanueva L."/>
            <person name="Von Meijenfeldt F.A.B."/>
            <person name="Westbye A.B."/>
            <person name="Yadav S."/>
            <person name="Hopmans E.C."/>
            <person name="Dutilh B.E."/>
            <person name="Sinninghe Damste J.S."/>
        </authorList>
    </citation>
    <scope>NUCLEOTIDE SEQUENCE [LARGE SCALE GENOMIC DNA]</scope>
    <source>
        <strain evidence="8">NIOZ-UU17</strain>
    </source>
</reference>
<evidence type="ECO:0000256" key="4">
    <source>
        <dbReference type="ARBA" id="ARBA00022630"/>
    </source>
</evidence>
<evidence type="ECO:0000313" key="8">
    <source>
        <dbReference type="EMBL" id="MBC8434343.1"/>
    </source>
</evidence>
<gene>
    <name evidence="8" type="ORF">H8D96_20735</name>
</gene>
<dbReference type="InterPro" id="IPR036250">
    <property type="entry name" value="AcylCo_DH-like_C"/>
</dbReference>
<dbReference type="Gene3D" id="1.20.140.10">
    <property type="entry name" value="Butyryl-CoA Dehydrogenase, subunit A, domain 3"/>
    <property type="match status" value="1"/>
</dbReference>
<keyword evidence="5" id="KW-0274">FAD</keyword>
<keyword evidence="4" id="KW-0285">Flavoprotein</keyword>
<dbReference type="SUPFAM" id="SSF56645">
    <property type="entry name" value="Acyl-CoA dehydrogenase NM domain-like"/>
    <property type="match status" value="1"/>
</dbReference>
<dbReference type="AlphaFoldDB" id="A0A8J6P438"/>
<dbReference type="InterPro" id="IPR013786">
    <property type="entry name" value="AcylCoA_DH/ox_N"/>
</dbReference>
<comment type="subunit">
    <text evidence="3">Homotetramer.</text>
</comment>
<evidence type="ECO:0000256" key="2">
    <source>
        <dbReference type="ARBA" id="ARBA00009347"/>
    </source>
</evidence>
<dbReference type="InterPro" id="IPR037069">
    <property type="entry name" value="AcylCoA_DH/ox_N_sf"/>
</dbReference>
<dbReference type="GO" id="GO:0003995">
    <property type="term" value="F:acyl-CoA dehydrogenase activity"/>
    <property type="evidence" value="ECO:0007669"/>
    <property type="project" value="InterPro"/>
</dbReference>
<dbReference type="GO" id="GO:0050660">
    <property type="term" value="F:flavin adenine dinucleotide binding"/>
    <property type="evidence" value="ECO:0007669"/>
    <property type="project" value="InterPro"/>
</dbReference>
<dbReference type="Pfam" id="PF00441">
    <property type="entry name" value="Acyl-CoA_dh_1"/>
    <property type="match status" value="1"/>
</dbReference>
<dbReference type="InterPro" id="IPR046373">
    <property type="entry name" value="Acyl-CoA_Oxase/DH_mid-dom_sf"/>
</dbReference>
<comment type="cofactor">
    <cofactor evidence="1">
        <name>FAD</name>
        <dbReference type="ChEBI" id="CHEBI:57692"/>
    </cofactor>
</comment>
<dbReference type="PANTHER" id="PTHR43884:SF12">
    <property type="entry name" value="ISOVALERYL-COA DEHYDROGENASE, MITOCHONDRIAL-RELATED"/>
    <property type="match status" value="1"/>
</dbReference>
<feature type="domain" description="Acyl-CoA dehydrogenase/oxidase N-terminal" evidence="7">
    <location>
        <begin position="8"/>
        <end position="101"/>
    </location>
</feature>
<dbReference type="InterPro" id="IPR006089">
    <property type="entry name" value="Acyl-CoA_DH_CS"/>
</dbReference>
<comment type="caution">
    <text evidence="8">The sequence shown here is derived from an EMBL/GenBank/DDBJ whole genome shotgun (WGS) entry which is preliminary data.</text>
</comment>
<organism evidence="8 9">
    <name type="scientific">Candidatus Desulfatibia vada</name>
    <dbReference type="NCBI Taxonomy" id="2841696"/>
    <lineage>
        <taxon>Bacteria</taxon>
        <taxon>Pseudomonadati</taxon>
        <taxon>Thermodesulfobacteriota</taxon>
        <taxon>Desulfobacteria</taxon>
        <taxon>Desulfobacterales</taxon>
        <taxon>Desulfobacterales incertae sedis</taxon>
        <taxon>Candidatus Desulfatibia</taxon>
    </lineage>
</organism>
<evidence type="ECO:0000256" key="3">
    <source>
        <dbReference type="ARBA" id="ARBA00011881"/>
    </source>
</evidence>
<evidence type="ECO:0000256" key="5">
    <source>
        <dbReference type="ARBA" id="ARBA00022827"/>
    </source>
</evidence>
<dbReference type="Pfam" id="PF02771">
    <property type="entry name" value="Acyl-CoA_dh_N"/>
    <property type="match status" value="1"/>
</dbReference>
<dbReference type="Gene3D" id="1.10.540.10">
    <property type="entry name" value="Acyl-CoA dehydrogenase/oxidase, N-terminal domain"/>
    <property type="match status" value="1"/>
</dbReference>
<dbReference type="InterPro" id="IPR009100">
    <property type="entry name" value="AcylCoA_DH/oxidase_NM_dom_sf"/>
</dbReference>
<name>A0A8J6P438_9BACT</name>
<dbReference type="EMBL" id="JACNIG010000420">
    <property type="protein sequence ID" value="MBC8434343.1"/>
    <property type="molecule type" value="Genomic_DNA"/>
</dbReference>
<comment type="similarity">
    <text evidence="2">Belongs to the acyl-CoA dehydrogenase family.</text>
</comment>
<feature type="domain" description="Acyl-CoA dehydrogenase/oxidase C-terminal" evidence="6">
    <location>
        <begin position="236"/>
        <end position="346"/>
    </location>
</feature>
<evidence type="ECO:0000259" key="6">
    <source>
        <dbReference type="Pfam" id="PF00441"/>
    </source>
</evidence>
<protein>
    <submittedName>
        <fullName evidence="8">Acyl-CoA/acyl-ACP dehydrogenase</fullName>
    </submittedName>
</protein>
<dbReference type="Proteomes" id="UP000605201">
    <property type="component" value="Unassembled WGS sequence"/>
</dbReference>
<evidence type="ECO:0000259" key="7">
    <source>
        <dbReference type="Pfam" id="PF02771"/>
    </source>
</evidence>
<dbReference type="SUPFAM" id="SSF47203">
    <property type="entry name" value="Acyl-CoA dehydrogenase C-terminal domain-like"/>
    <property type="match status" value="1"/>
</dbReference>
<dbReference type="Gene3D" id="2.40.110.10">
    <property type="entry name" value="Butyryl-CoA Dehydrogenase, subunit A, domain 2"/>
    <property type="match status" value="1"/>
</dbReference>
<accession>A0A8J6P438</accession>
<dbReference type="PANTHER" id="PTHR43884">
    <property type="entry name" value="ACYL-COA DEHYDROGENASE"/>
    <property type="match status" value="1"/>
</dbReference>
<dbReference type="PROSITE" id="PS00073">
    <property type="entry name" value="ACYL_COA_DH_2"/>
    <property type="match status" value="1"/>
</dbReference>
<evidence type="ECO:0000313" key="9">
    <source>
        <dbReference type="Proteomes" id="UP000605201"/>
    </source>
</evidence>
<sequence length="367" mass="38807">MDHELLSEVKQTARKFAARHIEPVAADVDHHDPAFPREVFQQGLEAGFDRFVLPEQAGGYGFSMVELCGLVSSLAAICPGHAMVFGIHAAAIKAIYDAGSDSSLLSSVFESSLPIGVAIPDPVEADDFDAALFATQTDNDRILLSGEPGLAANGSPAGFYLVFGKDQDKKPCAILIRGESNGFTIEPPELTLGLRAMPLVNSSFERADLAESSILAVGTDALGFYRSLIGNLSIVASAAAVGLMESASKKAIAYTAERYQGGKTIIDHSHLRNILGSMSAQTTSARGVMFFAATRTGDLQSCLSTKATVTDLAVKVCTDAVQVLGGYGYMRDYGLEKAMRDAAVLALLPISNIRAELLIAAKEKSNL</sequence>